<evidence type="ECO:0000313" key="1">
    <source>
        <dbReference type="EMBL" id="KAI5334491.1"/>
    </source>
</evidence>
<reference evidence="1 2" key="1">
    <citation type="journal article" date="2022" name="G3 (Bethesda)">
        <title>Whole-genome sequence and methylome profiling of the almond [Prunus dulcis (Mill.) D.A. Webb] cultivar 'Nonpareil'.</title>
        <authorList>
            <person name="D'Amico-Willman K.M."/>
            <person name="Ouma W.Z."/>
            <person name="Meulia T."/>
            <person name="Sideli G.M."/>
            <person name="Gradziel T.M."/>
            <person name="Fresnedo-Ramirez J."/>
        </authorList>
    </citation>
    <scope>NUCLEOTIDE SEQUENCE [LARGE SCALE GENOMIC DNA]</scope>
    <source>
        <strain evidence="1">Clone GOH B32 T37-40</strain>
    </source>
</reference>
<evidence type="ECO:0000313" key="2">
    <source>
        <dbReference type="Proteomes" id="UP001054821"/>
    </source>
</evidence>
<dbReference type="EMBL" id="JAJFAZ020000004">
    <property type="protein sequence ID" value="KAI5334491.1"/>
    <property type="molecule type" value="Genomic_DNA"/>
</dbReference>
<sequence length="114" mass="13353">MADKPYASLLRSLMHAQACTRPDLAFAVSMLRRFQSNPGQAHWVAGKQVMRYLRRTKDYKLVSKEVSTWNYKDLQMQTLQDVKTHSNPHLVLCLCLEELEKHRTASYSWFYNAC</sequence>
<comment type="caution">
    <text evidence="1">The sequence shown here is derived from an EMBL/GenBank/DDBJ whole genome shotgun (WGS) entry which is preliminary data.</text>
</comment>
<gene>
    <name evidence="1" type="ORF">L3X38_024624</name>
</gene>
<organism evidence="1 2">
    <name type="scientific">Prunus dulcis</name>
    <name type="common">Almond</name>
    <name type="synonym">Amygdalus dulcis</name>
    <dbReference type="NCBI Taxonomy" id="3755"/>
    <lineage>
        <taxon>Eukaryota</taxon>
        <taxon>Viridiplantae</taxon>
        <taxon>Streptophyta</taxon>
        <taxon>Embryophyta</taxon>
        <taxon>Tracheophyta</taxon>
        <taxon>Spermatophyta</taxon>
        <taxon>Magnoliopsida</taxon>
        <taxon>eudicotyledons</taxon>
        <taxon>Gunneridae</taxon>
        <taxon>Pentapetalae</taxon>
        <taxon>rosids</taxon>
        <taxon>fabids</taxon>
        <taxon>Rosales</taxon>
        <taxon>Rosaceae</taxon>
        <taxon>Amygdaloideae</taxon>
        <taxon>Amygdaleae</taxon>
        <taxon>Prunus</taxon>
    </lineage>
</organism>
<keyword evidence="2" id="KW-1185">Reference proteome</keyword>
<proteinExistence type="predicted"/>
<evidence type="ECO:0008006" key="3">
    <source>
        <dbReference type="Google" id="ProtNLM"/>
    </source>
</evidence>
<dbReference type="Proteomes" id="UP001054821">
    <property type="component" value="Chromosome 4"/>
</dbReference>
<name>A0AAD4Z6K9_PRUDU</name>
<dbReference type="AlphaFoldDB" id="A0AAD4Z6K9"/>
<dbReference type="PANTHER" id="PTHR11439">
    <property type="entry name" value="GAG-POL-RELATED RETROTRANSPOSON"/>
    <property type="match status" value="1"/>
</dbReference>
<accession>A0AAD4Z6K9</accession>
<protein>
    <recommendedName>
        <fullName evidence="3">Transposable element protein</fullName>
    </recommendedName>
</protein>
<dbReference type="PANTHER" id="PTHR11439:SF467">
    <property type="entry name" value="INTEGRASE CATALYTIC DOMAIN-CONTAINING PROTEIN"/>
    <property type="match status" value="1"/>
</dbReference>